<accession>A0A7W7I1M7</accession>
<dbReference type="AlphaFoldDB" id="A0A7W7I1M7"/>
<dbReference type="EMBL" id="JACHNH010000001">
    <property type="protein sequence ID" value="MBB4764754.1"/>
    <property type="molecule type" value="Genomic_DNA"/>
</dbReference>
<name>A0A7W7I1M7_9ACTN</name>
<evidence type="ECO:0000313" key="1">
    <source>
        <dbReference type="EMBL" id="MBB4764754.1"/>
    </source>
</evidence>
<gene>
    <name evidence="1" type="ORF">BJ971_005310</name>
</gene>
<evidence type="ECO:0000313" key="2">
    <source>
        <dbReference type="Proteomes" id="UP000578112"/>
    </source>
</evidence>
<dbReference type="Proteomes" id="UP000578112">
    <property type="component" value="Unassembled WGS sequence"/>
</dbReference>
<protein>
    <submittedName>
        <fullName evidence="1">Uncharacterized protein</fullName>
    </submittedName>
</protein>
<organism evidence="1 2">
    <name type="scientific">Actinoplanes digitatis</name>
    <dbReference type="NCBI Taxonomy" id="1868"/>
    <lineage>
        <taxon>Bacteria</taxon>
        <taxon>Bacillati</taxon>
        <taxon>Actinomycetota</taxon>
        <taxon>Actinomycetes</taxon>
        <taxon>Micromonosporales</taxon>
        <taxon>Micromonosporaceae</taxon>
        <taxon>Actinoplanes</taxon>
    </lineage>
</organism>
<proteinExistence type="predicted"/>
<sequence length="108" mass="11111">MTTVLCVPQWQGSASSAAPRLMAGARSAAGLVAAQALVTVPVQEKAGEKAAGIRAFDVLVENQRLTREALAGIDDRVITVGGDIDEAEAEVIRDLGAALARGQVGRQS</sequence>
<keyword evidence="2" id="KW-1185">Reference proteome</keyword>
<reference evidence="1 2" key="1">
    <citation type="submission" date="2020-08" db="EMBL/GenBank/DDBJ databases">
        <title>Sequencing the genomes of 1000 actinobacteria strains.</title>
        <authorList>
            <person name="Klenk H.-P."/>
        </authorList>
    </citation>
    <scope>NUCLEOTIDE SEQUENCE [LARGE SCALE GENOMIC DNA]</scope>
    <source>
        <strain evidence="1 2">DSM 43149</strain>
    </source>
</reference>
<comment type="caution">
    <text evidence="1">The sequence shown here is derived from an EMBL/GenBank/DDBJ whole genome shotgun (WGS) entry which is preliminary data.</text>
</comment>
<dbReference type="RefSeq" id="WP_184995910.1">
    <property type="nucleotide sequence ID" value="NZ_BOMK01000003.1"/>
</dbReference>